<feature type="domain" description="HAMP" evidence="1">
    <location>
        <begin position="79"/>
        <end position="126"/>
    </location>
</feature>
<keyword evidence="4" id="KW-1185">Reference proteome</keyword>
<gene>
    <name evidence="3" type="ORF">K340107D12_10910</name>
</gene>
<dbReference type="PROSITE" id="PS50887">
    <property type="entry name" value="GGDEF"/>
    <property type="match status" value="1"/>
</dbReference>
<dbReference type="Gene3D" id="1.10.287.130">
    <property type="match status" value="1"/>
</dbReference>
<dbReference type="EMBL" id="BAABZQ010000001">
    <property type="protein sequence ID" value="GAA6498275.1"/>
    <property type="molecule type" value="Genomic_DNA"/>
</dbReference>
<comment type="caution">
    <text evidence="3">The sequence shown here is derived from an EMBL/GenBank/DDBJ whole genome shotgun (WGS) entry which is preliminary data.</text>
</comment>
<dbReference type="NCBIfam" id="TIGR00254">
    <property type="entry name" value="GGDEF"/>
    <property type="match status" value="1"/>
</dbReference>
<dbReference type="InterPro" id="IPR050469">
    <property type="entry name" value="Diguanylate_Cyclase"/>
</dbReference>
<sequence>MEKDNCEMLFEYLKSILYDSPIRPLHVEELDAPYRKLGLGLQYLQKAVEEMQAYTKDLSQGNLSGEFPARDNFLCANLKNLHANLNHLTWQAKEVAAGDYSQHVSYLGEFSEAFNTMTAQLKEREALLKEETARVQKRAEVIEGYNELLVELTTKRNEWILVVDANSRDIVYCNKRKDEKKIDPEFCHICQHRLSFRNKILNWQESGQYKVWEMGDEEQGFYRITTFLIEWQGRNAYAHIVVDITDDKKAADKLTSKAYCDPGTGIQNRLFFVEYMEKVLEEKRDIVLCYMDLDGLKYVNDRFGHSEGDAYIHSFVEAVQKSFRSMDVFVRIGGDEFCIVMSEGEKRAAEKRLADLLKDFVKTNTRPYPVSFSYGVVEIEGKKNSLGLKEIVTMADARMYECKKINKEQYHRNI</sequence>
<dbReference type="SMART" id="SM00267">
    <property type="entry name" value="GGDEF"/>
    <property type="match status" value="1"/>
</dbReference>
<dbReference type="InterPro" id="IPR043128">
    <property type="entry name" value="Rev_trsase/Diguanyl_cyclase"/>
</dbReference>
<evidence type="ECO:0008006" key="5">
    <source>
        <dbReference type="Google" id="ProtNLM"/>
    </source>
</evidence>
<name>A0ABQ0BP18_9FIRM</name>
<dbReference type="RefSeq" id="WP_103731764.1">
    <property type="nucleotide sequence ID" value="NZ_AP031413.1"/>
</dbReference>
<protein>
    <recommendedName>
        <fullName evidence="5">Diguanylate cyclase</fullName>
    </recommendedName>
</protein>
<dbReference type="PROSITE" id="PS50885">
    <property type="entry name" value="HAMP"/>
    <property type="match status" value="1"/>
</dbReference>
<dbReference type="PANTHER" id="PTHR45138">
    <property type="entry name" value="REGULATORY COMPONENTS OF SENSORY TRANSDUCTION SYSTEM"/>
    <property type="match status" value="1"/>
</dbReference>
<dbReference type="SUPFAM" id="SSF55073">
    <property type="entry name" value="Nucleotide cyclase"/>
    <property type="match status" value="1"/>
</dbReference>
<dbReference type="Gene3D" id="3.30.70.270">
    <property type="match status" value="1"/>
</dbReference>
<accession>A0ABQ0BP18</accession>
<dbReference type="Proteomes" id="UP001600941">
    <property type="component" value="Unassembled WGS sequence"/>
</dbReference>
<evidence type="ECO:0000313" key="4">
    <source>
        <dbReference type="Proteomes" id="UP001600941"/>
    </source>
</evidence>
<dbReference type="InterPro" id="IPR029787">
    <property type="entry name" value="Nucleotide_cyclase"/>
</dbReference>
<evidence type="ECO:0000259" key="2">
    <source>
        <dbReference type="PROSITE" id="PS50887"/>
    </source>
</evidence>
<dbReference type="CDD" id="cd06225">
    <property type="entry name" value="HAMP"/>
    <property type="match status" value="1"/>
</dbReference>
<dbReference type="CDD" id="cd01949">
    <property type="entry name" value="GGDEF"/>
    <property type="match status" value="1"/>
</dbReference>
<reference evidence="3 4" key="1">
    <citation type="submission" date="2024-04" db="EMBL/GenBank/DDBJ databases">
        <title>Defined microbial consortia suppress multidrug-resistant proinflammatory Enterobacteriaceae via ecological control.</title>
        <authorList>
            <person name="Furuichi M."/>
            <person name="Kawaguchi T."/>
            <person name="Pust M."/>
            <person name="Yasuma K."/>
            <person name="Plichta D."/>
            <person name="Hasegawa N."/>
            <person name="Ohya T."/>
            <person name="Bhattarai S."/>
            <person name="Sasajima S."/>
            <person name="Aoto Y."/>
            <person name="Tuganbaev T."/>
            <person name="Yaginuma M."/>
            <person name="Ueda M."/>
            <person name="Okahashi N."/>
            <person name="Amafuji K."/>
            <person name="Kiridooshi Y."/>
            <person name="Sugita K."/>
            <person name="Strazar M."/>
            <person name="Skelly A."/>
            <person name="Suda W."/>
            <person name="Hattori M."/>
            <person name="Nakamoto N."/>
            <person name="Caballero S."/>
            <person name="Norman J."/>
            <person name="Olle B."/>
            <person name="Tanoue T."/>
            <person name="Arita M."/>
            <person name="Bucci V."/>
            <person name="Atarashi K."/>
            <person name="Xavier R."/>
            <person name="Honda K."/>
        </authorList>
    </citation>
    <scope>NUCLEOTIDE SEQUENCE [LARGE SCALE GENOMIC DNA]</scope>
    <source>
        <strain evidence="4">k34-0107-D12</strain>
    </source>
</reference>
<dbReference type="Pfam" id="PF00990">
    <property type="entry name" value="GGDEF"/>
    <property type="match status" value="1"/>
</dbReference>
<dbReference type="InterPro" id="IPR003660">
    <property type="entry name" value="HAMP_dom"/>
</dbReference>
<evidence type="ECO:0000313" key="3">
    <source>
        <dbReference type="EMBL" id="GAA6498275.1"/>
    </source>
</evidence>
<dbReference type="InterPro" id="IPR000160">
    <property type="entry name" value="GGDEF_dom"/>
</dbReference>
<evidence type="ECO:0000259" key="1">
    <source>
        <dbReference type="PROSITE" id="PS50885"/>
    </source>
</evidence>
<feature type="domain" description="GGDEF" evidence="2">
    <location>
        <begin position="284"/>
        <end position="414"/>
    </location>
</feature>
<proteinExistence type="predicted"/>
<organism evidence="3 4">
    <name type="scientific">Blautia parvula</name>
    <dbReference type="NCBI Taxonomy" id="2877527"/>
    <lineage>
        <taxon>Bacteria</taxon>
        <taxon>Bacillati</taxon>
        <taxon>Bacillota</taxon>
        <taxon>Clostridia</taxon>
        <taxon>Lachnospirales</taxon>
        <taxon>Lachnospiraceae</taxon>
        <taxon>Blautia</taxon>
    </lineage>
</organism>
<dbReference type="PANTHER" id="PTHR45138:SF6">
    <property type="entry name" value="DIGUANYLATE CYCLASE DGCN"/>
    <property type="match status" value="1"/>
</dbReference>